<protein>
    <submittedName>
        <fullName evidence="3">Uncharacterized protein</fullName>
    </submittedName>
</protein>
<feature type="transmembrane region" description="Helical" evidence="2">
    <location>
        <begin position="12"/>
        <end position="32"/>
    </location>
</feature>
<reference evidence="4" key="1">
    <citation type="submission" date="2016-06" db="EMBL/GenBank/DDBJ databases">
        <authorList>
            <person name="Radolfova-Krizova L."/>
            <person name="Nemec A."/>
        </authorList>
    </citation>
    <scope>NUCLEOTIDE SEQUENCE [LARGE SCALE GENOMIC DNA]</scope>
    <source>
        <strain evidence="4">ANC 4275</strain>
    </source>
</reference>
<dbReference type="EMBL" id="LZDS01000012">
    <property type="protein sequence ID" value="OBX29022.1"/>
    <property type="molecule type" value="Genomic_DNA"/>
</dbReference>
<accession>A0A1A7REA9</accession>
<dbReference type="STRING" id="1443941.A9J31_01650"/>
<proteinExistence type="predicted"/>
<evidence type="ECO:0000313" key="4">
    <source>
        <dbReference type="Proteomes" id="UP000185753"/>
    </source>
</evidence>
<keyword evidence="2" id="KW-0472">Membrane</keyword>
<gene>
    <name evidence="3" type="ORF">A9J31_01650</name>
</gene>
<keyword evidence="2" id="KW-1133">Transmembrane helix</keyword>
<keyword evidence="2" id="KW-0812">Transmembrane</keyword>
<keyword evidence="1" id="KW-0175">Coiled coil</keyword>
<keyword evidence="4" id="KW-1185">Reference proteome</keyword>
<dbReference type="Proteomes" id="UP000185753">
    <property type="component" value="Unassembled WGS sequence"/>
</dbReference>
<name>A0A1A7REA9_9GAMM</name>
<feature type="coiled-coil region" evidence="1">
    <location>
        <begin position="94"/>
        <end position="139"/>
    </location>
</feature>
<dbReference type="OrthoDB" id="6712757at2"/>
<organism evidence="3 4">
    <name type="scientific">Acinetobacter gandensis</name>
    <dbReference type="NCBI Taxonomy" id="1443941"/>
    <lineage>
        <taxon>Bacteria</taxon>
        <taxon>Pseudomonadati</taxon>
        <taxon>Pseudomonadota</taxon>
        <taxon>Gammaproteobacteria</taxon>
        <taxon>Moraxellales</taxon>
        <taxon>Moraxellaceae</taxon>
        <taxon>Acinetobacter</taxon>
    </lineage>
</organism>
<dbReference type="AlphaFoldDB" id="A0A1A7REA9"/>
<evidence type="ECO:0000256" key="1">
    <source>
        <dbReference type="SAM" id="Coils"/>
    </source>
</evidence>
<sequence>MTEDQRHNPKLLVGIIGGLTILIAVFFAYQWFSSNTEQNNVHEEEMVTKPAKPAVATPIESMSEASAPLAETEMVKLVEENITELPVPENASLAKEEIAKLDDIQSQLNDQETTLKQQHNDADELIKLKEEQIKLLEAQLAQQAK</sequence>
<evidence type="ECO:0000256" key="2">
    <source>
        <dbReference type="SAM" id="Phobius"/>
    </source>
</evidence>
<dbReference type="RefSeq" id="WP_067762888.1">
    <property type="nucleotide sequence ID" value="NZ_CP183909.1"/>
</dbReference>
<comment type="caution">
    <text evidence="3">The sequence shown here is derived from an EMBL/GenBank/DDBJ whole genome shotgun (WGS) entry which is preliminary data.</text>
</comment>
<evidence type="ECO:0000313" key="3">
    <source>
        <dbReference type="EMBL" id="OBX29022.1"/>
    </source>
</evidence>